<comment type="caution">
    <text evidence="2">The sequence shown here is derived from an EMBL/GenBank/DDBJ whole genome shotgun (WGS) entry which is preliminary data.</text>
</comment>
<organism evidence="2 3">
    <name type="scientific">Hermanssonia centrifuga</name>
    <dbReference type="NCBI Taxonomy" id="98765"/>
    <lineage>
        <taxon>Eukaryota</taxon>
        <taxon>Fungi</taxon>
        <taxon>Dikarya</taxon>
        <taxon>Basidiomycota</taxon>
        <taxon>Agaricomycotina</taxon>
        <taxon>Agaricomycetes</taxon>
        <taxon>Polyporales</taxon>
        <taxon>Meruliaceae</taxon>
        <taxon>Hermanssonia</taxon>
    </lineage>
</organism>
<accession>A0A2R6NYI8</accession>
<name>A0A2R6NYI8_9APHY</name>
<evidence type="ECO:0000313" key="3">
    <source>
        <dbReference type="Proteomes" id="UP000186601"/>
    </source>
</evidence>
<dbReference type="Proteomes" id="UP000186601">
    <property type="component" value="Unassembled WGS sequence"/>
</dbReference>
<keyword evidence="3" id="KW-1185">Reference proteome</keyword>
<dbReference type="EMBL" id="MLYV02000656">
    <property type="protein sequence ID" value="PSR80376.1"/>
    <property type="molecule type" value="Genomic_DNA"/>
</dbReference>
<protein>
    <submittedName>
        <fullName evidence="2">Uncharacterized protein</fullName>
    </submittedName>
</protein>
<dbReference type="STRING" id="98765.A0A2R6NYI8"/>
<evidence type="ECO:0000313" key="2">
    <source>
        <dbReference type="EMBL" id="PSR80376.1"/>
    </source>
</evidence>
<dbReference type="AlphaFoldDB" id="A0A2R6NYI8"/>
<proteinExistence type="predicted"/>
<dbReference type="OrthoDB" id="2802795at2759"/>
<evidence type="ECO:0000256" key="1">
    <source>
        <dbReference type="SAM" id="MobiDB-lite"/>
    </source>
</evidence>
<feature type="region of interest" description="Disordered" evidence="1">
    <location>
        <begin position="15"/>
        <end position="41"/>
    </location>
</feature>
<gene>
    <name evidence="2" type="ORF">PHLCEN_2v6761</name>
</gene>
<reference evidence="2 3" key="1">
    <citation type="submission" date="2018-02" db="EMBL/GenBank/DDBJ databases">
        <title>Genome sequence of the basidiomycete white-rot fungus Phlebia centrifuga.</title>
        <authorList>
            <person name="Granchi Z."/>
            <person name="Peng M."/>
            <person name="de Vries R.P."/>
            <person name="Hilden K."/>
            <person name="Makela M.R."/>
            <person name="Grigoriev I."/>
            <person name="Riley R."/>
        </authorList>
    </citation>
    <scope>NUCLEOTIDE SEQUENCE [LARGE SCALE GENOMIC DNA]</scope>
    <source>
        <strain evidence="2 3">FBCC195</strain>
    </source>
</reference>
<sequence>MKSCLKRSTSAPEVLYQARPGVSGDAQSKEQNRKSVSFSEDGEEEVFYAEDWDRSPAAVTQRLTYRDVYELKELRMALPRINLTNEHRLRNAAPISKCV</sequence>